<dbReference type="SUPFAM" id="SSF51316">
    <property type="entry name" value="Mss4-like"/>
    <property type="match status" value="1"/>
</dbReference>
<dbReference type="InterPro" id="IPR006913">
    <property type="entry name" value="CENP-V/GFA"/>
</dbReference>
<dbReference type="HOGENOM" id="CLU_055491_3_3_1"/>
<gene>
    <name evidence="6" type="ORF">HMPREF1541_00899</name>
</gene>
<name>W2SDD1_CYPE1</name>
<dbReference type="VEuPathDB" id="FungiDB:HMPREF1541_00899"/>
<dbReference type="RefSeq" id="XP_008711424.1">
    <property type="nucleotide sequence ID" value="XM_008713202.1"/>
</dbReference>
<dbReference type="PANTHER" id="PTHR33337:SF43">
    <property type="entry name" value="CENP-V_GFA DOMAIN-CONTAINING PROTEIN"/>
    <property type="match status" value="1"/>
</dbReference>
<keyword evidence="4" id="KW-0456">Lyase</keyword>
<sequence>MEGECLCKAVQVRVNDDNLFGSQRRGHICHCANCRKIAGGIFGVNLTIEEDKVEFLRGKGGIKTYADPETMSGTPVNRNFCGTCGCPIFSQTPVYKGKIILKLGLYPKLPVPEWESFVKDKQAWETPMPGTMQFTSKSGGDRVRGSLEVADKV</sequence>
<evidence type="ECO:0000256" key="1">
    <source>
        <dbReference type="ARBA" id="ARBA00005495"/>
    </source>
</evidence>
<evidence type="ECO:0000259" key="5">
    <source>
        <dbReference type="PROSITE" id="PS51891"/>
    </source>
</evidence>
<evidence type="ECO:0000313" key="6">
    <source>
        <dbReference type="EMBL" id="ETN46712.1"/>
    </source>
</evidence>
<dbReference type="Proteomes" id="UP000030752">
    <property type="component" value="Unassembled WGS sequence"/>
</dbReference>
<dbReference type="GO" id="GO:0046872">
    <property type="term" value="F:metal ion binding"/>
    <property type="evidence" value="ECO:0007669"/>
    <property type="project" value="UniProtKB-KW"/>
</dbReference>
<dbReference type="Gene3D" id="3.90.1590.10">
    <property type="entry name" value="glutathione-dependent formaldehyde- activating enzyme (gfa)"/>
    <property type="match status" value="1"/>
</dbReference>
<dbReference type="GO" id="GO:0016846">
    <property type="term" value="F:carbon-sulfur lyase activity"/>
    <property type="evidence" value="ECO:0007669"/>
    <property type="project" value="InterPro"/>
</dbReference>
<protein>
    <recommendedName>
        <fullName evidence="5">CENP-V/GFA domain-containing protein</fullName>
    </recommendedName>
</protein>
<keyword evidence="2" id="KW-0479">Metal-binding</keyword>
<dbReference type="GeneID" id="19968238"/>
<organism evidence="6 7">
    <name type="scientific">Cyphellophora europaea (strain CBS 101466)</name>
    <name type="common">Phialophora europaea</name>
    <dbReference type="NCBI Taxonomy" id="1220924"/>
    <lineage>
        <taxon>Eukaryota</taxon>
        <taxon>Fungi</taxon>
        <taxon>Dikarya</taxon>
        <taxon>Ascomycota</taxon>
        <taxon>Pezizomycotina</taxon>
        <taxon>Eurotiomycetes</taxon>
        <taxon>Chaetothyriomycetidae</taxon>
        <taxon>Chaetothyriales</taxon>
        <taxon>Cyphellophoraceae</taxon>
        <taxon>Cyphellophora</taxon>
    </lineage>
</organism>
<dbReference type="InterPro" id="IPR011057">
    <property type="entry name" value="Mss4-like_sf"/>
</dbReference>
<dbReference type="InParanoid" id="W2SDD1"/>
<dbReference type="OrthoDB" id="9985472at2759"/>
<dbReference type="STRING" id="1220924.W2SDD1"/>
<keyword evidence="3" id="KW-0862">Zinc</keyword>
<proteinExistence type="inferred from homology"/>
<dbReference type="Pfam" id="PF04828">
    <property type="entry name" value="GFA"/>
    <property type="match status" value="1"/>
</dbReference>
<dbReference type="PANTHER" id="PTHR33337">
    <property type="entry name" value="GFA DOMAIN-CONTAINING PROTEIN"/>
    <property type="match status" value="1"/>
</dbReference>
<reference evidence="6 7" key="1">
    <citation type="submission" date="2013-03" db="EMBL/GenBank/DDBJ databases">
        <title>The Genome Sequence of Phialophora europaea CBS 101466.</title>
        <authorList>
            <consortium name="The Broad Institute Genomics Platform"/>
            <person name="Cuomo C."/>
            <person name="de Hoog S."/>
            <person name="Gorbushina A."/>
            <person name="Walker B."/>
            <person name="Young S.K."/>
            <person name="Zeng Q."/>
            <person name="Gargeya S."/>
            <person name="Fitzgerald M."/>
            <person name="Haas B."/>
            <person name="Abouelleil A."/>
            <person name="Allen A.W."/>
            <person name="Alvarado L."/>
            <person name="Arachchi H.M."/>
            <person name="Berlin A.M."/>
            <person name="Chapman S.B."/>
            <person name="Gainer-Dewar J."/>
            <person name="Goldberg J."/>
            <person name="Griggs A."/>
            <person name="Gujja S."/>
            <person name="Hansen M."/>
            <person name="Howarth C."/>
            <person name="Imamovic A."/>
            <person name="Ireland A."/>
            <person name="Larimer J."/>
            <person name="McCowan C."/>
            <person name="Murphy C."/>
            <person name="Pearson M."/>
            <person name="Poon T.W."/>
            <person name="Priest M."/>
            <person name="Roberts A."/>
            <person name="Saif S."/>
            <person name="Shea T."/>
            <person name="Sisk P."/>
            <person name="Sykes S."/>
            <person name="Wortman J."/>
            <person name="Nusbaum C."/>
            <person name="Birren B."/>
        </authorList>
    </citation>
    <scope>NUCLEOTIDE SEQUENCE [LARGE SCALE GENOMIC DNA]</scope>
    <source>
        <strain evidence="6 7">CBS 101466</strain>
    </source>
</reference>
<feature type="domain" description="CENP-V/GFA" evidence="5">
    <location>
        <begin position="1"/>
        <end position="115"/>
    </location>
</feature>
<accession>W2SDD1</accession>
<dbReference type="AlphaFoldDB" id="W2SDD1"/>
<evidence type="ECO:0000256" key="2">
    <source>
        <dbReference type="ARBA" id="ARBA00022723"/>
    </source>
</evidence>
<dbReference type="EMBL" id="KB822711">
    <property type="protein sequence ID" value="ETN46712.1"/>
    <property type="molecule type" value="Genomic_DNA"/>
</dbReference>
<dbReference type="PROSITE" id="PS51891">
    <property type="entry name" value="CENP_V_GFA"/>
    <property type="match status" value="1"/>
</dbReference>
<comment type="similarity">
    <text evidence="1">Belongs to the Gfa family.</text>
</comment>
<evidence type="ECO:0000256" key="3">
    <source>
        <dbReference type="ARBA" id="ARBA00022833"/>
    </source>
</evidence>
<dbReference type="eggNOG" id="ENOG502SA0M">
    <property type="taxonomic scope" value="Eukaryota"/>
</dbReference>
<keyword evidence="7" id="KW-1185">Reference proteome</keyword>
<evidence type="ECO:0000256" key="4">
    <source>
        <dbReference type="ARBA" id="ARBA00023239"/>
    </source>
</evidence>
<evidence type="ECO:0000313" key="7">
    <source>
        <dbReference type="Proteomes" id="UP000030752"/>
    </source>
</evidence>